<accession>A0ABY6D0B1</accession>
<protein>
    <submittedName>
        <fullName evidence="2">Uncharacterized protein</fullName>
    </submittedName>
</protein>
<feature type="signal peptide" evidence="1">
    <location>
        <begin position="1"/>
        <end position="20"/>
    </location>
</feature>
<sequence>MKTLITLIVLIYTVAPPADAQFYTGKFRSEPQLQDFDQFIVVQHPHHVKYGGAVSVEAFDKAGDLWQSKAVPLEAADTDRLIRHADNSLNVQSAYDLKVTLGQEIWEFYLLGYENEQQEVSFIVVEKDMENHISDQEYVEVNTFTWDQVTAKR</sequence>
<evidence type="ECO:0000256" key="1">
    <source>
        <dbReference type="SAM" id="SignalP"/>
    </source>
</evidence>
<evidence type="ECO:0000313" key="3">
    <source>
        <dbReference type="Proteomes" id="UP001062165"/>
    </source>
</evidence>
<proteinExistence type="predicted"/>
<keyword evidence="3" id="KW-1185">Reference proteome</keyword>
<name>A0ABY6D0B1_9BACT</name>
<dbReference type="RefSeq" id="WP_263051337.1">
    <property type="nucleotide sequence ID" value="NZ_CP106735.1"/>
</dbReference>
<keyword evidence="1" id="KW-0732">Signal</keyword>
<dbReference type="EMBL" id="CP106735">
    <property type="protein sequence ID" value="UXX79606.1"/>
    <property type="molecule type" value="Genomic_DNA"/>
</dbReference>
<evidence type="ECO:0000313" key="2">
    <source>
        <dbReference type="EMBL" id="UXX79606.1"/>
    </source>
</evidence>
<organism evidence="2 3">
    <name type="scientific">Reichenbachiella carrageenanivorans</name>
    <dbReference type="NCBI Taxonomy" id="2979869"/>
    <lineage>
        <taxon>Bacteria</taxon>
        <taxon>Pseudomonadati</taxon>
        <taxon>Bacteroidota</taxon>
        <taxon>Cytophagia</taxon>
        <taxon>Cytophagales</taxon>
        <taxon>Reichenbachiellaceae</taxon>
        <taxon>Reichenbachiella</taxon>
    </lineage>
</organism>
<feature type="chain" id="PRO_5047076402" evidence="1">
    <location>
        <begin position="21"/>
        <end position="153"/>
    </location>
</feature>
<reference evidence="2" key="1">
    <citation type="submission" date="2022-10" db="EMBL/GenBank/DDBJ databases">
        <title>Comparative genomics and taxonomic characterization of three novel marine species of genus Reichenbachiella exhibiting antioxidant and polysaccharide degradation activities.</title>
        <authorList>
            <person name="Muhammad N."/>
            <person name="Lee Y.-J."/>
            <person name="Ko J."/>
            <person name="Kim S.-G."/>
        </authorList>
    </citation>
    <scope>NUCLEOTIDE SEQUENCE</scope>
    <source>
        <strain evidence="2">Wsw4-B4</strain>
    </source>
</reference>
<dbReference type="Proteomes" id="UP001062165">
    <property type="component" value="Chromosome"/>
</dbReference>
<gene>
    <name evidence="2" type="ORF">N7E81_00585</name>
</gene>